<gene>
    <name evidence="2" type="ORF">DEO27_008535</name>
</gene>
<keyword evidence="1" id="KW-0472">Membrane</keyword>
<proteinExistence type="predicted"/>
<dbReference type="OrthoDB" id="121543at117747"/>
<dbReference type="KEGG" id="mrub:DEO27_008535"/>
<evidence type="ECO:0000313" key="2">
    <source>
        <dbReference type="EMBL" id="QEM10068.1"/>
    </source>
</evidence>
<dbReference type="Gene3D" id="1.20.210.10">
    <property type="entry name" value="Cytochrome c oxidase-like, subunit I domain"/>
    <property type="match status" value="1"/>
</dbReference>
<organism evidence="2 3">
    <name type="scientific">Mucilaginibacter rubeus</name>
    <dbReference type="NCBI Taxonomy" id="2027860"/>
    <lineage>
        <taxon>Bacteria</taxon>
        <taxon>Pseudomonadati</taxon>
        <taxon>Bacteroidota</taxon>
        <taxon>Sphingobacteriia</taxon>
        <taxon>Sphingobacteriales</taxon>
        <taxon>Sphingobacteriaceae</taxon>
        <taxon>Mucilaginibacter</taxon>
    </lineage>
</organism>
<evidence type="ECO:0000313" key="3">
    <source>
        <dbReference type="Proteomes" id="UP000251402"/>
    </source>
</evidence>
<dbReference type="EMBL" id="CP043450">
    <property type="protein sequence ID" value="QEM10068.1"/>
    <property type="molecule type" value="Genomic_DNA"/>
</dbReference>
<keyword evidence="1" id="KW-0812">Transmembrane</keyword>
<reference evidence="2" key="1">
    <citation type="submission" date="2019-08" db="EMBL/GenBank/DDBJ databases">
        <title>Comparative genome analysis confer to the adaptation heavy metal polluted environment.</title>
        <authorList>
            <person name="Li Y."/>
        </authorList>
    </citation>
    <scope>NUCLEOTIDE SEQUENCE [LARGE SCALE GENOMIC DNA]</scope>
    <source>
        <strain evidence="2">P1</strain>
    </source>
</reference>
<dbReference type="InterPro" id="IPR036927">
    <property type="entry name" value="Cyt_c_oxase-like_su1_sf"/>
</dbReference>
<evidence type="ECO:0000256" key="1">
    <source>
        <dbReference type="SAM" id="Phobius"/>
    </source>
</evidence>
<protein>
    <submittedName>
        <fullName evidence="2">Uncharacterized protein</fullName>
    </submittedName>
</protein>
<feature type="transmembrane region" description="Helical" evidence="1">
    <location>
        <begin position="24"/>
        <end position="49"/>
    </location>
</feature>
<dbReference type="AlphaFoldDB" id="A0A5C1HZ08"/>
<accession>A0A5C1HZ08</accession>
<feature type="transmembrane region" description="Helical" evidence="1">
    <location>
        <begin position="61"/>
        <end position="81"/>
    </location>
</feature>
<feature type="transmembrane region" description="Helical" evidence="1">
    <location>
        <begin position="107"/>
        <end position="132"/>
    </location>
</feature>
<keyword evidence="1" id="KW-1133">Transmembrane helix</keyword>
<keyword evidence="3" id="KW-1185">Reference proteome</keyword>
<name>A0A5C1HZ08_9SPHI</name>
<dbReference type="RefSeq" id="WP_146750027.1">
    <property type="nucleotide sequence ID" value="NZ_CP043450.1"/>
</dbReference>
<dbReference type="Proteomes" id="UP000251402">
    <property type="component" value="Chromosome"/>
</dbReference>
<sequence>MLLSALSLLSNKHSSFDINLHDTYFVISMAAMCQILVVTLIILWLFYFLADSILPLLTLRWLHIAITATVFSIVILKIWLLPNPAEAPRRYYDFVEYQQQKQHMDTIIYSTIIMSLLISQILFLINLVAGIFKKISPINS</sequence>